<evidence type="ECO:0000256" key="2">
    <source>
        <dbReference type="ARBA" id="ARBA00022670"/>
    </source>
</evidence>
<dbReference type="Pfam" id="PF00648">
    <property type="entry name" value="Peptidase_C2"/>
    <property type="match status" value="1"/>
</dbReference>
<protein>
    <recommendedName>
        <fullName evidence="8">Calpain catalytic domain-containing protein</fullName>
    </recommendedName>
</protein>
<dbReference type="PROSITE" id="PS50203">
    <property type="entry name" value="CALPAIN_CAT"/>
    <property type="match status" value="1"/>
</dbReference>
<sequence>MNDRAHELALEQKWANRDKVLDAEPEGVPLRCVPLDEDPAFVALEGEWRGLMQDPQRNAKALRDLEGRMNDRAHELALEQKWANRDKVLDAEPEGVPLRCVPLDEDPAFVALEGEWRGLMQDPQRNAKALRDLEGRMNDRAHELALEQKWANRDKVLDAEPEGVPLRCVPLDEDPAFVALEGEWRGLDAGPAAEREGAEGPGGEDERPRARARAGAEVGEPRQGAGRGAGGRAAALRPPGRGPCVCGAGGRVARPDAGPAAEREGAEGPGGEDERPRARARAGAEVGEPRQGAGRGAGGRAAALRPPGRGPCVCGAGGGRVARPDAGPAAEREGAEGPGGEDERPRARARAGAEVGEPRQGAGRGAGGRAAALRPPGRGPCVCGAGGRVAQPDAGPAAEREGAEGPGGEDERPRARARAGAEVGEPRQGAGRGAGGRAAALRPPGRGPCVCGAGGRVARPDAGPAAEREGAEGPGGEDERPRARARAGAEVGEPRQGAGRGAGGRAAALRPPGRGPCVCGAGGRVARPDAGPAAEREGAEGPGGEDERPRARARAGAEVGEPRQGAGRGAGGRAAALRPLDEDPAFVALEGEWRGLMQDPQRNAKALRDLEGRMNDRAHELALEQKWANRDKVLDAEPEGVPLRCVPLDEDPAFVALEGEWRSLMQDPQRNAKALRDLEGRMNDRAHELALEQKWANRDKVLDAEPEGVPLRCVPLDEDPAFVALEGEWRGLMQDPQRNAKALRDLEGRMNDRAHELALEQKWANRDKVLDAEPEGVPLRCVPLDEDPAFVALEGEWRSLMQDPQRNAKALRDLEGRMNDRAHELALEQKWANRDKVLDAEPEGVPLRCVPLDEDPAFVALEGEWRGLMQDPQRNAKIIVSEDMMHERAAKLAKDMHTKERAHLDPEPEGVPLDLLPLNEDAVFSRWEDELRGLHRKPKRDVKAIKDLQKKLNDRAHELAGGLKSDERELFLDPVPLGIPVADLPLETDPDFHVKEIERLQLRKEDPLGKRDDIKALEDALNERARELAKDQHANQRAFLDQDPYGVPLEKLGLDYNDDFLRRESELCALQKDPRRNAKAIADLKGDMRDMVNALAAAEAARDRSFLDPEVEGRLLQSIPLLENPEFKELDTKRRRLLYRGGDMSKVPDMEDRMNDIAIEIAHVMNVAERPDYMDTAYKGIPVEDLPLDEDHLFHSLEVRRQQQKQDPRRNARGITDTEQELNDRAMELATEKLKSDRNYLDPEPEGVPLRLVPLDIDVAFTEMEAQRAKLKKDLRRNTRPIADLEDQLNDRAHGLAKALKEKERPKFLDARFSGIPYTELPLDADQPFRDMEVQRLLLKEQPHKNATAIQDLEEALSDRAGELAKDKLEDAPQNIPLKYIPLDKDKEFGKMEAQRMMLRAQNQGARAPSQRVRELEDAMNQHANEMAKALKQQVRANVLPPRVGGIARDALQLDDDVPFTDLEVAHIAANGDGDLDKGRDLCDAMQKRAIDVAAKLRGEERANLGNPLGFSPEDLPLESSPEYLQKEAVLVEMRASPKKNLQAIKVEEESLYALVMELAKEKAAEEREDYIDPEPEGRRLSDLGFDDDPTFVGIEEQYHRSKKDPYADQDRLHDLEQMMNDRAHVLAKMKNAKDREMYLESAPRNVPVAELPLDTDPHFHELEDMYRDAKNNPTMAKKASQLLAQMNERAKEIAQAVHDKERRPLNQHPNGIPLETLPLNEDPVFNALENEARALRNAPSSGNKSADKLADIVDRLNARAEELANAARKQYVDATPEGVPMELLTLGDDASFLEAEEELRRLEKNPVANRQGVRDLKEELNFMAHEKAKRLLQGDRAYLDQNPEGVDLCHVPLDSDPEFHELETRRAKLKSKDLRAHQKAITTLEDQLNSRAHELAREVKEGEVRALEPDPHGIPYAVIVPHNDDQFNELAKHLRNLKTDPKRNAAAIKETRDRMNDRGAELAEAMLKQDRSYLEEQPAGVPLQYLPLNSDSQFNRMEVERAKLKARDPFKNTKKIHELEDQLNARAVQLAEAQKQEDLRGLDPKPEGISLAVIDPHSDAKFAALLPQLRDLKADPRMRSEQLQQLVAAMNNRAHELAREMLRGDRPAYLEEAAKGVPLDLLPLDTDPQFHDMEVQRAVLKAQDLRRNAAKMKDVEDRLRERANELAEQQRARDLQNLNQVPEGLPMALVNPHDDPTFATMVNQHRQLAKESKKNAEPLAKLEEKMNDRVHELAREMLERDNTFLDPAPQGVSLAELPLSTDEEFHRLEVERAKLKAQDPRRNAAKIRDMEAHMNNRVHELALEQLTEDLRGVDQAPRGLPVELLSPHADSEFAEAAKQIRKLKKSPAADPEALQAVLNEMNDRVRAMADEAMDRDYLDPEPEGVPLTDLPLSSDPEFHGMEVERARLKLKDAKRNARAIKDLEQRLNDHAHELAKRQLEDDLAGCDSAPQGIPLALLKPTEDPKFAGMIPQLRALKKEPAKNAEAIQDLEKQMNDRAYELADQLLERGRGYLESKPEGVALEYLSLDKDLEFTEMEVERAKLKAQDPRRNQRRIADLEDKLNDRAAELAAAKKAEELAHFLPQYNGIETVAMRPHDDPEFGVLVDQLRKLEKAGHGASSEAQKVLQDMDTRLDELAKEKVEGDLWFLDKEPEGIPLEEVATESDPTFQQLRQERANLKATDPRKNADKIKSLEGQMGDRAHDLAKEMKKSDFDGVDSNPLGIPLELLQPRDDPQVARVLPELRRAKASPRDAQKAQNLLNEVNNRIYELAQSALSGERPTYLDPNPEGVPLSDLPLDTDGIYNGLEVERAKLVLTNPMKNAKQIEDLEDRLNERAHELAQQILKDDLRNVDPTPQGIPIEAVKPHNNPDFHELATRARELRKDPRRNADKLAAIKERMNEVVNRMAAEMLGNHRDYLDPEPEGVPVEVVPLDEDPEFHAMEVQRAVLAAQDPVKNRQAIADLEERLNVCAHELADAQKREDLHGLSSAPLGVPVSLLNPHEDQQFAAKLPELRALKKDGSQRSQSRLNDTLAMLDDILEELAADYLEEDRAQYLEPFPQGIPVTALPLYTDPEFRQLEAERLDLISRNPKANKDAIRDLEAALNERAHELAREHRKNDRGYLDPEPLGIPIDVLPLDTDRQFSDLEAKRATLKAKDPIKNAAVIHDLEDQLNDRAIQLAEEQITEDLRAVDSMPEDIPVRMLKPHEDPEFARMVNALRFLKADSSADPKKVSDLEQDMNDRVHELAEDALAGDRSAYLDLKPEGIAVVSLPLDSDPLYHRLEVERAKLVLQDPKKNQAKIADLEDRLNDRARELAKEQRARDLEDLNEAPRGIPLELLQPHDDDTFALLAAQRRDANSAPKESCDDLEDKLNDRAHELAKEALSGDRGYLDPEPKGVPLADLPLDDDLQFHQMEVERAKLKAQDLKKNAERIKDLEDKLNDRAEELAEAQKKEDLRSLDGKPRGIPLESLNPHDDAEFASHLPELRRLKSEQPNHPKIKELQAKLDNRANELAKAQVDRDRAFLDPEPEGIPLTQLPLDSDRPFTDLEKQLRQAKQDPKRNAEKIASLQEYMNERAHDLARDLLKGDRGYLDPEPENVPITDVPIDADAEFRELEAQRAKLKEDPRRNADTIKDLEDRLNSRAHALAKALKEAARSFLNAEPEGMAIADLPLDADKDFAALEAERRRRVKDPRAAKRNKDVVRDLEEKMNDRAHQLAKDEFAKQRHFMDQEPEGVPLERLPLDIDPEFKDVEMTLHKAKKDPHADPKRVAALEKRMNDRAHELARAELAKDRAFLDPEPEGVPLADLPLSDDPEFNNLAKLRQTLKNNRRSRDPEVRDLEDKMNDRVHTLAKDFLNKNRSYLNPEPEGVPLERLALSEDKEFHEMERELRALKKQPAKNKDAVEDLEERMNDRAHELAKEYLAKDRDYLEKEPLGVPVEELPLNEDSAFREMEEKRRALKKDARGCAKAIKELEDRLNGRAEQLAQQRLDKDRAFLDIKPEGILVKDLPLDKDKAFRDMERQLRQLRKDPRKNVNAIRDMEEDMNHRAHTLAKRQLADDRNFLNPEPRGVPLVDLALDDDEEFRKTELARREAKKDPKNAAKVRELETVLNEHAERIASEYLKRDRAYLDPEPEGVALEELPLDTDPDFHGMEVDRRKLNKDPGTGSPTAEVRAIEKKMNSRARELAKGMLEGDRGYLSRNPEGVPLEVLPLDTDVVFHAMEVERATAKKSPGRSADVLREEEAALNDRAFEVARRLLEGDRDSYLDPRPRGVPLEDLPLDKDDVFHDLEVERATLKITDPIHNAAAVHSTESMLNDRAYQLAVQVMKEDLANFPPSYHGIPTADLEPHSDRLFREAAEMRRLRMRDPTVALNENVEQIMEDRLNELARERKEGNLYFMDPSPAGVPLSDVPLSSDKSFNDMLQERQQLRENDPMAHRKAIAALEDKMRNRAAEIARNVLNSDFDGVDKLPFGIPLDLLEPRQDAEVARLIQELRRWKRSPQLKNRVVELQAKLNERVHALAAAALEEGRDTYLDFHPEDVPLELLPLRTDDAFHEKEVQRAILHLQDPAKHADRIAQLEQELSVRVHELALSQKEEDLRGVDATPRGLPLAILQPHTDAKMHDLIKVVRVLKADPVHNAENIRWQQQQMGERARELATMALNGDREYLMPTPLGVSLTLLPLDDDAAFQKAEVARAVKKRQADPSSDEIARLEEQLNARAKELAEEQLRLDVEGLEQAPLGVPLSLLKPHADRAFEELLPELRRLEKDPAKNAAKLQQLRSAANERNYELAEGFLAKDHISYIDAEPEGVPLDLVPVAEDEHFKALENKRLQLLSAQEAGHAVNAKELEALTAQLRERAHEVAKLLLRKDRGYLDPLPEGVPLDVLPLDSDAAFRRLEASRLAAKGRNANTLLKHLEDQLNARAHKLALAQKEEDLRELNQHPHDLPLTLLQPHQDALFGQWVDELRRLKASPGDQRKAIKEVIGRMNERGFAMAESVTKGDRRYLHPKPANVPLSRLSLDADAAFHALEMERAKLKLTDPWKNQHRIADLEDHLNSRAAELAMAVKTTDLKSLAPTLRGIPVELLNLHEDPKFEALIAEKEKLPRGCSAEAVTMLLCSMNDCAMKAADKLLLGDRGYLDQEVEGVPLAHLPLDTDTDFHEMEVERAVLKARDPVKNSFIVNDLEDQLKKRAHELANAALAMDRDYLIPMPEGVPIEELPLNTDSKFHSMEVERARLRVREAEGNVARVQELEGRLNDRAAGLARKQLEEDLQGLDREPEGYPLKYLRLHTDAVFAAEVVRLRRAKMDPVGDAMRVREIQATLNARAHALARERIVADRARLDQEPNKVPLVLLPLDKDARFVALEKELRMLKAAEKQSSKTIAEAEGRMNDRAHVLAKEFLKQSRGFLAPELEGVSLAEVPLDDDAEFSARETDRLRLLARGVPLSSSQLRAIEEQLNERAHQLAAKLKAKGREFLRSKSSDIPKELLALDEDMAFVAKEKELRKLLLHQPDAPHFSLAAANLRRELQLRADEVGEAQLRGDREKYLDVQPEGVDLCDIPLDTDHIYHQVEVERAILRTQGATGRDSAVAALEKKLNARAHELAHEIVVGDRDYLPKEMHGIPVEELPLDTDARFKELERQRRAHKRSPNMRKEVVADEEELRNHALELANEVIALDLEPIKAFYRGIPKEELNLHADSAFRELAKRRRWHRGKGGRVEAKEMTAIEDEMDRRAGEIADDVIDKERAFLDPEPEGMYLIEVPLDDDPTFQKLEHEYRRRCKDPLATKQNGDVLRELAEEMNQRSHTLARAAFARIRDFMESEPEGIPLEELGLDEDPEFKEAEIARYRTNRSSAPDAAMVTEMELRMDRRARELARATLAADRAFLDPKPEGVSLEALPLDTDKEFGDLARERRRHKKTLKGGMGEAEVRAVEEKMNARSHEMAKEFLQAERAFLSREPEGVPLDDLPLNTDPLFRAMEDKRLQWKRDLLANATMRATKEAELEERAHVIAKELLRKERAFLDPEPLGVPLEELPLNYDSVLNPVERKRRALRMHSKRNHEAIRACEEQMVDRVLQIAATFVEKERAFLDQNPEGVPLRYLPLNTDREFHDKELHRRKLLQRCERNRGEIADTERKMNERVHALAKDLVLKGRAFLHAEPCGVPIGDVPLNEDEQFRKMEEKRRALKEAGRSTAAVKAIEEKLNDRAEVLAQRLLDEERAFMDGTPLGIPLHDLPLNTDRRMREIERTRRQLRKSDPEGGVVDIEVLEAGMNARAYELADQLLRNDRGYLHPEPRGVPLADLPLHTDRIFHKTELARFRAKKDGQTNLVPMENELNKRAMELAAEFIRMERAYLDQEVEGVALERLQLDTDPTFHKLEQERRRLKRSGENPPLVLELEHLLNLRAHELAMELRGWQDPEFHARNEHVAEQWVRVCELYPEGRYEPFEPAAPAPGDVVSAPRDVGFLAPFIAALSRHPVLLQRLIATKEAPVNAPYTFVFFDPHSNPVYIDVDDRVPCTQEHEPKFLQSSYRQWYPLLLEKAYAKFVGGYERLVNCTSLETLRDLTGRPVTHTPFDLELAEAANLGRYTSVDFWLRVAEDMARGDVVLCSSNAKVPDGIHPLCSYALVGVVVTLEGSTNPSDVVIKLENSYRNDEPVYTGPLCHVDVNWSQALQRVCQYDHGRDDVLYLPLPTFLRNFSSMQTCRINCGDRLTATGAWDSRTSGGSAKFTSFRNNPVFVLQNSSSRPATVISELRHASPLFVDPDGASHYLPSGVVLMEPTSASAPLTPLITNSTARILQRGIMLDSREVCSTMEIPANSTCLLIPYTAKVGQHGSFFLSVYPGCAKISLAPLHYCGLSREPKSTAVTLTPGAEGQRVDFTVSSACDVHVLLRQEKMIDLLAAVEGDAIADDDVVMVAFSDQAMKLTSSGEATNAREHSLVFRAEKPGYYSLLLTSPNQSVSGDNPCTVSIFTPKRVLVKFVPPPAGARPLQQTRLPTLPQRITKNTCTTNPRRLPVSIAARQSQQRQRKDSLPPLRSKDASTLSPGPVSHSVLFSCSF</sequence>
<dbReference type="InterPro" id="IPR036213">
    <property type="entry name" value="Calpain_III_sf"/>
</dbReference>
<name>A0A836HET3_9TRYP</name>
<feature type="coiled-coil region" evidence="6">
    <location>
        <begin position="2136"/>
        <end position="2173"/>
    </location>
</feature>
<dbReference type="PANTHER" id="PTHR10183:SF379">
    <property type="entry name" value="CALPAIN-5"/>
    <property type="match status" value="1"/>
</dbReference>
<keyword evidence="6" id="KW-0175">Coiled coil</keyword>
<gene>
    <name evidence="9" type="ORF">LSCM4_04122</name>
</gene>
<dbReference type="InterPro" id="IPR038765">
    <property type="entry name" value="Papain-like_cys_pep_sf"/>
</dbReference>
<reference evidence="10" key="2">
    <citation type="journal article" date="2021" name="Sci. Data">
        <title>Chromosome-scale genome sequencing, assembly and annotation of six genomes from subfamily Leishmaniinae.</title>
        <authorList>
            <person name="Almutairi H."/>
            <person name="Urbaniak M.D."/>
            <person name="Bates M.D."/>
            <person name="Jariyapan N."/>
            <person name="Kwakye-Nuako G."/>
            <person name="Thomaz Soccol V."/>
            <person name="Al-Salem W.S."/>
            <person name="Dillon R.J."/>
            <person name="Bates P.A."/>
            <person name="Gatherer D."/>
        </authorList>
    </citation>
    <scope>NUCLEOTIDE SEQUENCE [LARGE SCALE GENOMIC DNA]</scope>
</reference>
<dbReference type="PANTHER" id="PTHR10183">
    <property type="entry name" value="CALPAIN"/>
    <property type="match status" value="1"/>
</dbReference>
<dbReference type="InterPro" id="IPR056040">
    <property type="entry name" value="DUF7623"/>
</dbReference>
<dbReference type="SUPFAM" id="SSF49758">
    <property type="entry name" value="Calpain large subunit, middle domain (domain III)"/>
    <property type="match status" value="1"/>
</dbReference>
<evidence type="ECO:0000256" key="1">
    <source>
        <dbReference type="ARBA" id="ARBA00007623"/>
    </source>
</evidence>
<keyword evidence="3" id="KW-0378">Hydrolase</keyword>
<feature type="compositionally biased region" description="Low complexity" evidence="7">
    <location>
        <begin position="232"/>
        <end position="243"/>
    </location>
</feature>
<proteinExistence type="inferred from homology"/>
<evidence type="ECO:0000256" key="3">
    <source>
        <dbReference type="ARBA" id="ARBA00022801"/>
    </source>
</evidence>
<evidence type="ECO:0000256" key="4">
    <source>
        <dbReference type="ARBA" id="ARBA00022807"/>
    </source>
</evidence>
<reference evidence="10" key="1">
    <citation type="journal article" date="2021" name="Microbiol. Resour. Announc.">
        <title>LGAAP: Leishmaniinae Genome Assembly and Annotation Pipeline.</title>
        <authorList>
            <person name="Almutairi H."/>
            <person name="Urbaniak M.D."/>
            <person name="Bates M.D."/>
            <person name="Jariyapan N."/>
            <person name="Kwakye-Nuako G."/>
            <person name="Thomaz-Soccol V."/>
            <person name="Al-Salem W.S."/>
            <person name="Dillon R.J."/>
            <person name="Bates P.A."/>
            <person name="Gatherer D."/>
        </authorList>
    </citation>
    <scope>NUCLEOTIDE SEQUENCE [LARGE SCALE GENOMIC DNA]</scope>
</reference>
<feature type="region of interest" description="Disordered" evidence="7">
    <location>
        <begin position="1566"/>
        <end position="1587"/>
    </location>
</feature>
<dbReference type="GeneID" id="92360045"/>
<dbReference type="GO" id="GO:0006508">
    <property type="term" value="P:proteolysis"/>
    <property type="evidence" value="ECO:0007669"/>
    <property type="project" value="UniProtKB-KW"/>
</dbReference>
<feature type="compositionally biased region" description="Low complexity" evidence="7">
    <location>
        <begin position="300"/>
        <end position="314"/>
    </location>
</feature>
<dbReference type="Gene3D" id="2.60.120.380">
    <property type="match status" value="1"/>
</dbReference>
<dbReference type="Pfam" id="PF24610">
    <property type="entry name" value="DUF7623"/>
    <property type="match status" value="88"/>
</dbReference>
<feature type="compositionally biased region" description="Basic and acidic residues" evidence="7">
    <location>
        <begin position="398"/>
        <end position="414"/>
    </location>
</feature>
<feature type="compositionally biased region" description="Low complexity" evidence="7">
    <location>
        <begin position="418"/>
        <end position="429"/>
    </location>
</feature>
<feature type="region of interest" description="Disordered" evidence="7">
    <location>
        <begin position="3450"/>
        <end position="3476"/>
    </location>
</feature>
<feature type="compositionally biased region" description="Low complexity" evidence="7">
    <location>
        <begin position="350"/>
        <end position="361"/>
    </location>
</feature>
<feature type="compositionally biased region" description="Basic and acidic residues" evidence="7">
    <location>
        <begin position="466"/>
        <end position="482"/>
    </location>
</feature>
<dbReference type="InterPro" id="IPR022684">
    <property type="entry name" value="Calpain_cysteine_protease"/>
</dbReference>
<feature type="compositionally biased region" description="Low complexity" evidence="7">
    <location>
        <begin position="486"/>
        <end position="497"/>
    </location>
</feature>
<dbReference type="RefSeq" id="XP_067062048.1">
    <property type="nucleotide sequence ID" value="XM_067206111.1"/>
</dbReference>
<feature type="coiled-coil region" evidence="6">
    <location>
        <begin position="1677"/>
        <end position="1704"/>
    </location>
</feature>
<evidence type="ECO:0000256" key="5">
    <source>
        <dbReference type="PROSITE-ProRule" id="PRU00239"/>
    </source>
</evidence>
<feature type="compositionally biased region" description="Low complexity" evidence="7">
    <location>
        <begin position="281"/>
        <end position="292"/>
    </location>
</feature>
<keyword evidence="4" id="KW-0788">Thiol protease</keyword>
<feature type="compositionally biased region" description="Low complexity" evidence="7">
    <location>
        <begin position="369"/>
        <end position="380"/>
    </location>
</feature>
<feature type="compositionally biased region" description="Low complexity" evidence="7">
    <location>
        <begin position="505"/>
        <end position="516"/>
    </location>
</feature>
<feature type="compositionally biased region" description="Basic and acidic residues" evidence="7">
    <location>
        <begin position="193"/>
        <end position="209"/>
    </location>
</feature>
<evidence type="ECO:0000256" key="7">
    <source>
        <dbReference type="SAM" id="MobiDB-lite"/>
    </source>
</evidence>
<evidence type="ECO:0000313" key="9">
    <source>
        <dbReference type="EMBL" id="KAG5475540.1"/>
    </source>
</evidence>
<feature type="region of interest" description="Disordered" evidence="7">
    <location>
        <begin position="7021"/>
        <end position="7051"/>
    </location>
</feature>
<organism evidence="9 10">
    <name type="scientific">Leishmania orientalis</name>
    <dbReference type="NCBI Taxonomy" id="2249476"/>
    <lineage>
        <taxon>Eukaryota</taxon>
        <taxon>Discoba</taxon>
        <taxon>Euglenozoa</taxon>
        <taxon>Kinetoplastea</taxon>
        <taxon>Metakinetoplastina</taxon>
        <taxon>Trypanosomatida</taxon>
        <taxon>Trypanosomatidae</taxon>
        <taxon>Leishmaniinae</taxon>
        <taxon>Leishmania</taxon>
    </lineage>
</organism>
<feature type="coiled-coil region" evidence="6">
    <location>
        <begin position="4916"/>
        <end position="4945"/>
    </location>
</feature>
<keyword evidence="10" id="KW-1185">Reference proteome</keyword>
<keyword evidence="2" id="KW-0645">Protease</keyword>
<feature type="compositionally biased region" description="Basic and acidic residues" evidence="7">
    <location>
        <begin position="534"/>
        <end position="550"/>
    </location>
</feature>
<comment type="similarity">
    <text evidence="1">Belongs to the peptidase C2 family.</text>
</comment>
<dbReference type="KEGG" id="loi:92360045"/>
<feature type="compositionally biased region" description="Basic and acidic residues" evidence="7">
    <location>
        <begin position="261"/>
        <end position="277"/>
    </location>
</feature>
<dbReference type="EMBL" id="JAFHLR010000027">
    <property type="protein sequence ID" value="KAG5475540.1"/>
    <property type="molecule type" value="Genomic_DNA"/>
</dbReference>
<feature type="region of interest" description="Disordered" evidence="7">
    <location>
        <begin position="182"/>
        <end position="580"/>
    </location>
</feature>
<feature type="coiled-coil region" evidence="6">
    <location>
        <begin position="2404"/>
        <end position="2441"/>
    </location>
</feature>
<evidence type="ECO:0000256" key="6">
    <source>
        <dbReference type="SAM" id="Coils"/>
    </source>
</evidence>
<evidence type="ECO:0000259" key="8">
    <source>
        <dbReference type="PROSITE" id="PS50203"/>
    </source>
</evidence>
<dbReference type="SUPFAM" id="SSF54001">
    <property type="entry name" value="Cysteine proteinases"/>
    <property type="match status" value="1"/>
</dbReference>
<dbReference type="InterPro" id="IPR001300">
    <property type="entry name" value="Peptidase_C2_calpain_cat"/>
</dbReference>
<feature type="compositionally biased region" description="Basic and acidic residues" evidence="7">
    <location>
        <begin position="7031"/>
        <end position="7043"/>
    </location>
</feature>
<accession>A0A836HET3</accession>
<feature type="compositionally biased region" description="Basic and acidic residues" evidence="7">
    <location>
        <begin position="330"/>
        <end position="346"/>
    </location>
</feature>
<comment type="caution">
    <text evidence="5">Lacks conserved residue(s) required for the propagation of feature annotation.</text>
</comment>
<feature type="compositionally biased region" description="Low complexity" evidence="7">
    <location>
        <begin position="213"/>
        <end position="224"/>
    </location>
</feature>
<feature type="coiled-coil region" evidence="6">
    <location>
        <begin position="3877"/>
        <end position="3922"/>
    </location>
</feature>
<feature type="coiled-coil region" evidence="6">
    <location>
        <begin position="3958"/>
        <end position="3992"/>
    </location>
</feature>
<dbReference type="Proteomes" id="UP000674143">
    <property type="component" value="Unassembled WGS sequence"/>
</dbReference>
<feature type="compositionally biased region" description="Low complexity" evidence="7">
    <location>
        <begin position="437"/>
        <end position="448"/>
    </location>
</feature>
<evidence type="ECO:0000313" key="10">
    <source>
        <dbReference type="Proteomes" id="UP000674143"/>
    </source>
</evidence>
<dbReference type="SMART" id="SM00230">
    <property type="entry name" value="CysPc"/>
    <property type="match status" value="1"/>
</dbReference>
<comment type="caution">
    <text evidence="9">The sequence shown here is derived from an EMBL/GenBank/DDBJ whole genome shotgun (WGS) entry which is preliminary data.</text>
</comment>
<feature type="domain" description="Calpain catalytic" evidence="8">
    <location>
        <begin position="6434"/>
        <end position="6710"/>
    </location>
</feature>
<dbReference type="GO" id="GO:0004198">
    <property type="term" value="F:calcium-dependent cysteine-type endopeptidase activity"/>
    <property type="evidence" value="ECO:0007669"/>
    <property type="project" value="InterPro"/>
</dbReference>
<feature type="compositionally biased region" description="Basic and acidic residues" evidence="7">
    <location>
        <begin position="3450"/>
        <end position="3464"/>
    </location>
</feature>